<name>A0A0F9P939_9ZZZZ</name>
<dbReference type="EMBL" id="LAZR01002571">
    <property type="protein sequence ID" value="KKN28345.1"/>
    <property type="molecule type" value="Genomic_DNA"/>
</dbReference>
<protein>
    <submittedName>
        <fullName evidence="1">Uncharacterized protein</fullName>
    </submittedName>
</protein>
<gene>
    <name evidence="1" type="ORF">LCGC14_0855160</name>
</gene>
<reference evidence="1" key="1">
    <citation type="journal article" date="2015" name="Nature">
        <title>Complex archaea that bridge the gap between prokaryotes and eukaryotes.</title>
        <authorList>
            <person name="Spang A."/>
            <person name="Saw J.H."/>
            <person name="Jorgensen S.L."/>
            <person name="Zaremba-Niedzwiedzka K."/>
            <person name="Martijn J."/>
            <person name="Lind A.E."/>
            <person name="van Eijk R."/>
            <person name="Schleper C."/>
            <person name="Guy L."/>
            <person name="Ettema T.J."/>
        </authorList>
    </citation>
    <scope>NUCLEOTIDE SEQUENCE</scope>
</reference>
<dbReference type="AlphaFoldDB" id="A0A0F9P939"/>
<evidence type="ECO:0000313" key="1">
    <source>
        <dbReference type="EMBL" id="KKN28345.1"/>
    </source>
</evidence>
<sequence>MSLLPERHPNLDLFVLDIADAVPKDDLASMEHPLFSLATKPDMRHLEYRQGDNVLKIRPSPLGLPTIFDKDILIFVISQLMARKNKGQEIGDTVRFSMREMCIAINRPIGGDHYKRIENAIDRLQGTQFVTNVRTGKETERRTFSMIDEGGMVKNEAFTRNDYCEIKISRWLMRAIEANEVVSISRDYFRLRRPLERRLYEIARKFCGNKSKWQIGLANLQDRTGSNAPLKRFRLNLREIIKADVTPFYSFELTSDDLVVVRPRKAHPTALSPSIRIPDWADEKGREIARAKGWDYHALQSKWLAYANEEAASGNAPKNAGAAFVGYCKKQEKLR</sequence>
<dbReference type="Pfam" id="PF10134">
    <property type="entry name" value="RPA"/>
    <property type="match status" value="1"/>
</dbReference>
<proteinExistence type="predicted"/>
<comment type="caution">
    <text evidence="1">The sequence shown here is derived from an EMBL/GenBank/DDBJ whole genome shotgun (WGS) entry which is preliminary data.</text>
</comment>
<dbReference type="InterPro" id="IPR018777">
    <property type="entry name" value="Replication_initiator_prot_A"/>
</dbReference>
<accession>A0A0F9P939</accession>
<organism evidence="1">
    <name type="scientific">marine sediment metagenome</name>
    <dbReference type="NCBI Taxonomy" id="412755"/>
    <lineage>
        <taxon>unclassified sequences</taxon>
        <taxon>metagenomes</taxon>
        <taxon>ecological metagenomes</taxon>
    </lineage>
</organism>